<name>A0A5K7ZBU1_9BACT</name>
<keyword evidence="1" id="KW-0812">Transmembrane</keyword>
<accession>A0A5K7ZBU1</accession>
<keyword evidence="1" id="KW-1133">Transmembrane helix</keyword>
<keyword evidence="1" id="KW-0472">Membrane</keyword>
<gene>
    <name evidence="2" type="ORF">DSCO28_01940</name>
</gene>
<dbReference type="KEGG" id="dov:DSCO28_01940"/>
<reference evidence="2 3" key="1">
    <citation type="submission" date="2019-11" db="EMBL/GenBank/DDBJ databases">
        <title>Comparative genomics of hydrocarbon-degrading Desulfosarcina strains.</title>
        <authorList>
            <person name="Watanabe M."/>
            <person name="Kojima H."/>
            <person name="Fukui M."/>
        </authorList>
    </citation>
    <scope>NUCLEOTIDE SEQUENCE [LARGE SCALE GENOMIC DNA]</scope>
    <source>
        <strain evidence="2 3">28bB2T</strain>
    </source>
</reference>
<protein>
    <submittedName>
        <fullName evidence="2">Uncharacterized protein</fullName>
    </submittedName>
</protein>
<dbReference type="Proteomes" id="UP000425960">
    <property type="component" value="Chromosome"/>
</dbReference>
<proteinExistence type="predicted"/>
<feature type="transmembrane region" description="Helical" evidence="1">
    <location>
        <begin position="12"/>
        <end position="35"/>
    </location>
</feature>
<evidence type="ECO:0000256" key="1">
    <source>
        <dbReference type="SAM" id="Phobius"/>
    </source>
</evidence>
<evidence type="ECO:0000313" key="2">
    <source>
        <dbReference type="EMBL" id="BBO79628.1"/>
    </source>
</evidence>
<evidence type="ECO:0000313" key="3">
    <source>
        <dbReference type="Proteomes" id="UP000425960"/>
    </source>
</evidence>
<dbReference type="EMBL" id="AP021876">
    <property type="protein sequence ID" value="BBO79628.1"/>
    <property type="molecule type" value="Genomic_DNA"/>
</dbReference>
<sequence length="217" mass="24430">MLQKLTDFISRVFSIIGALAIIIIAIEVVAIFVLAPRWDVVDQLQENLAKKISAKISPSHSRIDGIQNNDIGIKITNNQPFKTSNFSISLSPATRTLEEINVKASIKNITSQPLFIAFNKRQSPILTDDNFSFTSKYRRSEGIAWGYIENRGREKEERSYTQILPGERLDIGMEFRAYPRGTPEVNSNAHVTFDFITLFMGEVESVSATPGTTLRFQ</sequence>
<dbReference type="AlphaFoldDB" id="A0A5K7ZBU1"/>
<organism evidence="2 3">
    <name type="scientific">Desulfosarcina ovata subsp. sediminis</name>
    <dbReference type="NCBI Taxonomy" id="885957"/>
    <lineage>
        <taxon>Bacteria</taxon>
        <taxon>Pseudomonadati</taxon>
        <taxon>Thermodesulfobacteriota</taxon>
        <taxon>Desulfobacteria</taxon>
        <taxon>Desulfobacterales</taxon>
        <taxon>Desulfosarcinaceae</taxon>
        <taxon>Desulfosarcina</taxon>
    </lineage>
</organism>